<dbReference type="Proteomes" id="UP001165369">
    <property type="component" value="Unassembled WGS sequence"/>
</dbReference>
<keyword evidence="2" id="KW-1185">Reference proteome</keyword>
<proteinExistence type="predicted"/>
<protein>
    <submittedName>
        <fullName evidence="1">Uncharacterized protein</fullName>
    </submittedName>
</protein>
<name>A0ABT0SYG4_9GAMM</name>
<organism evidence="1 2">
    <name type="scientific">Halomonas gemina</name>
    <dbReference type="NCBI Taxonomy" id="2945105"/>
    <lineage>
        <taxon>Bacteria</taxon>
        <taxon>Pseudomonadati</taxon>
        <taxon>Pseudomonadota</taxon>
        <taxon>Gammaproteobacteria</taxon>
        <taxon>Oceanospirillales</taxon>
        <taxon>Halomonadaceae</taxon>
        <taxon>Halomonas</taxon>
    </lineage>
</organism>
<dbReference type="RefSeq" id="WP_250059165.1">
    <property type="nucleotide sequence ID" value="NZ_JAMJPK010000001.1"/>
</dbReference>
<reference evidence="1" key="1">
    <citation type="submission" date="2022-05" db="EMBL/GenBank/DDBJ databases">
        <title>Halomonas geminus sp. nov. and Halomonas llamarensis sp. nov. isolated from high-altitude salars of the Atacama Desert.</title>
        <authorList>
            <person name="Hintersatz C."/>
            <person name="Rojas L.A."/>
            <person name="Wei T.-S."/>
            <person name="Kutschke S."/>
            <person name="Lehmann F."/>
            <person name="Jain R."/>
            <person name="Pollmann K."/>
        </authorList>
    </citation>
    <scope>NUCLEOTIDE SEQUENCE</scope>
    <source>
        <strain evidence="1">ATCH28</strain>
    </source>
</reference>
<sequence>MSLTIKNTTLNLWLARGEITHFATLLNQAGRREEAEALTRAGTEVGRALLSLEDLLDENDGAIKAAIAQVEEAAKEGTSCQRP</sequence>
<accession>A0ABT0SYG4</accession>
<evidence type="ECO:0000313" key="1">
    <source>
        <dbReference type="EMBL" id="MCL7939155.1"/>
    </source>
</evidence>
<evidence type="ECO:0000313" key="2">
    <source>
        <dbReference type="Proteomes" id="UP001165369"/>
    </source>
</evidence>
<gene>
    <name evidence="1" type="ORF">M8009_02390</name>
</gene>
<comment type="caution">
    <text evidence="1">The sequence shown here is derived from an EMBL/GenBank/DDBJ whole genome shotgun (WGS) entry which is preliminary data.</text>
</comment>
<dbReference type="EMBL" id="JAMJPK010000001">
    <property type="protein sequence ID" value="MCL7939155.1"/>
    <property type="molecule type" value="Genomic_DNA"/>
</dbReference>